<dbReference type="EMBL" id="CP063656">
    <property type="protein sequence ID" value="QOW19629.1"/>
    <property type="molecule type" value="Genomic_DNA"/>
</dbReference>
<proteinExistence type="predicted"/>
<protein>
    <submittedName>
        <fullName evidence="2">Ketosynthase</fullName>
    </submittedName>
</protein>
<feature type="transmembrane region" description="Helical" evidence="1">
    <location>
        <begin position="53"/>
        <end position="69"/>
    </location>
</feature>
<gene>
    <name evidence="2" type="ORF">INQ41_00580</name>
</gene>
<name>A0A7S6UG65_9GAMM</name>
<accession>A0A7S6UG65</accession>
<keyword evidence="1" id="KW-1133">Transmembrane helix</keyword>
<dbReference type="KEGG" id="lcic:INQ41_00580"/>
<dbReference type="Proteomes" id="UP000594059">
    <property type="component" value="Chromosome"/>
</dbReference>
<keyword evidence="1" id="KW-0472">Membrane</keyword>
<evidence type="ECO:0000313" key="3">
    <source>
        <dbReference type="Proteomes" id="UP000594059"/>
    </source>
</evidence>
<feature type="transmembrane region" description="Helical" evidence="1">
    <location>
        <begin position="174"/>
        <end position="197"/>
    </location>
</feature>
<dbReference type="AlphaFoldDB" id="A0A7S6UG65"/>
<keyword evidence="1" id="KW-0812">Transmembrane</keyword>
<feature type="transmembrane region" description="Helical" evidence="1">
    <location>
        <begin position="75"/>
        <end position="93"/>
    </location>
</feature>
<keyword evidence="3" id="KW-1185">Reference proteome</keyword>
<reference evidence="2 3" key="1">
    <citation type="submission" date="2020-10" db="EMBL/GenBank/DDBJ databases">
        <title>complete genome sequencing of Lysobacter sp. H21R20.</title>
        <authorList>
            <person name="Bae J.-W."/>
            <person name="Lee S.-Y."/>
        </authorList>
    </citation>
    <scope>NUCLEOTIDE SEQUENCE [LARGE SCALE GENOMIC DNA]</scope>
    <source>
        <strain evidence="2 3">H21R20</strain>
    </source>
</reference>
<sequence>MMGIVLLRVVLAAAYPLLAHRASVDANNALAIVALLDLVLVVLLEPLLRARTWAWLLLAVACAGLWAMRGSDVPVVLLLGPPALFAALISWFFGRSLRAGRVPVITRIAAAMEGCPPDALEPRLLRYTTRLTLAWAALLAVLALADSALAVIAVPDGVLARLGYPPLISVSQQAWSWFANLLDYGILAVFFVGEYLLRKRWFPDPPYRNFIDFLRRMGQLGPGFWRDMFR</sequence>
<organism evidence="2 3">
    <name type="scientific">Novilysobacter ciconiae</name>
    <dbReference type="NCBI Taxonomy" id="2781022"/>
    <lineage>
        <taxon>Bacteria</taxon>
        <taxon>Pseudomonadati</taxon>
        <taxon>Pseudomonadota</taxon>
        <taxon>Gammaproteobacteria</taxon>
        <taxon>Lysobacterales</taxon>
        <taxon>Lysobacteraceae</taxon>
        <taxon>Novilysobacter</taxon>
    </lineage>
</organism>
<dbReference type="RefSeq" id="WP_193985320.1">
    <property type="nucleotide sequence ID" value="NZ_CP063656.1"/>
</dbReference>
<evidence type="ECO:0000313" key="2">
    <source>
        <dbReference type="EMBL" id="QOW19629.1"/>
    </source>
</evidence>
<evidence type="ECO:0000256" key="1">
    <source>
        <dbReference type="SAM" id="Phobius"/>
    </source>
</evidence>
<feature type="transmembrane region" description="Helical" evidence="1">
    <location>
        <begin position="133"/>
        <end position="154"/>
    </location>
</feature>
<feature type="transmembrane region" description="Helical" evidence="1">
    <location>
        <begin position="29"/>
        <end position="48"/>
    </location>
</feature>